<keyword evidence="7" id="KW-0130">Cell adhesion</keyword>
<dbReference type="SUPFAM" id="SSF48726">
    <property type="entry name" value="Immunoglobulin"/>
    <property type="match status" value="6"/>
</dbReference>
<comment type="subcellular location">
    <subcellularLocation>
        <location evidence="1">Cell membrane</location>
        <topology evidence="1">Single-pass type I membrane protein</topology>
    </subcellularLocation>
</comment>
<keyword evidence="3" id="KW-1003">Cell membrane</keyword>
<dbReference type="FunFam" id="2.60.40.10:FF:000238">
    <property type="entry name" value="Neuronal cell adhesion molecule"/>
    <property type="match status" value="1"/>
</dbReference>
<evidence type="ECO:0000256" key="5">
    <source>
        <dbReference type="ARBA" id="ARBA00022729"/>
    </source>
</evidence>
<dbReference type="GO" id="GO:0007420">
    <property type="term" value="P:brain development"/>
    <property type="evidence" value="ECO:0007669"/>
    <property type="project" value="TreeGrafter"/>
</dbReference>
<dbReference type="PROSITE" id="PS50853">
    <property type="entry name" value="FN3"/>
    <property type="match status" value="3"/>
</dbReference>
<evidence type="ECO:0000256" key="9">
    <source>
        <dbReference type="ARBA" id="ARBA00023136"/>
    </source>
</evidence>
<evidence type="ECO:0000256" key="8">
    <source>
        <dbReference type="ARBA" id="ARBA00022989"/>
    </source>
</evidence>
<feature type="domain" description="Fibronectin type-III" evidence="17">
    <location>
        <begin position="729"/>
        <end position="825"/>
    </location>
</feature>
<dbReference type="FunFam" id="2.60.40.10:FF:000078">
    <property type="entry name" value="Neuronal cell adhesion molecule"/>
    <property type="match status" value="1"/>
</dbReference>
<evidence type="ECO:0000256" key="14">
    <source>
        <dbReference type="SAM" id="Phobius"/>
    </source>
</evidence>
<reference evidence="18" key="1">
    <citation type="submission" date="2025-08" db="UniProtKB">
        <authorList>
            <consortium name="Ensembl"/>
        </authorList>
    </citation>
    <scope>IDENTIFICATION</scope>
</reference>
<feature type="domain" description="Ig-like" evidence="16">
    <location>
        <begin position="254"/>
        <end position="342"/>
    </location>
</feature>
<dbReference type="FunFam" id="2.60.40.10:FF:000005">
    <property type="entry name" value="Neuronal cell adhesion molecule"/>
    <property type="match status" value="1"/>
</dbReference>
<dbReference type="FunFam" id="2.60.40.10:FF:000347">
    <property type="entry name" value="Neuronal cell adhesion molecule"/>
    <property type="match status" value="1"/>
</dbReference>
<keyword evidence="8 14" id="KW-1133">Transmembrane helix</keyword>
<feature type="region of interest" description="Disordered" evidence="13">
    <location>
        <begin position="1075"/>
        <end position="1108"/>
    </location>
</feature>
<evidence type="ECO:0008006" key="20">
    <source>
        <dbReference type="Google" id="ProtNLM"/>
    </source>
</evidence>
<dbReference type="Pfam" id="PF00041">
    <property type="entry name" value="fn3"/>
    <property type="match status" value="3"/>
</dbReference>
<dbReference type="InterPro" id="IPR013783">
    <property type="entry name" value="Ig-like_fold"/>
</dbReference>
<organism evidence="18 19">
    <name type="scientific">Cyprinus carpio carpio</name>
    <dbReference type="NCBI Taxonomy" id="630221"/>
    <lineage>
        <taxon>Eukaryota</taxon>
        <taxon>Metazoa</taxon>
        <taxon>Chordata</taxon>
        <taxon>Craniata</taxon>
        <taxon>Vertebrata</taxon>
        <taxon>Euteleostomi</taxon>
        <taxon>Actinopterygii</taxon>
        <taxon>Neopterygii</taxon>
        <taxon>Teleostei</taxon>
        <taxon>Ostariophysi</taxon>
        <taxon>Cypriniformes</taxon>
        <taxon>Cyprinidae</taxon>
        <taxon>Cyprininae</taxon>
        <taxon>Cyprinus</taxon>
    </lineage>
</organism>
<feature type="region of interest" description="Disordered" evidence="13">
    <location>
        <begin position="1135"/>
        <end position="1156"/>
    </location>
</feature>
<dbReference type="FunFam" id="2.60.40.10:FF:000114">
    <property type="entry name" value="Neuronal cell adhesion molecule"/>
    <property type="match status" value="1"/>
</dbReference>
<dbReference type="Pfam" id="PF07679">
    <property type="entry name" value="I-set"/>
    <property type="match status" value="2"/>
</dbReference>
<dbReference type="InterPro" id="IPR003961">
    <property type="entry name" value="FN3_dom"/>
</dbReference>
<dbReference type="CDD" id="cd00063">
    <property type="entry name" value="FN3"/>
    <property type="match status" value="4"/>
</dbReference>
<evidence type="ECO:0000256" key="15">
    <source>
        <dbReference type="SAM" id="SignalP"/>
    </source>
</evidence>
<dbReference type="PANTHER" id="PTHR44170">
    <property type="entry name" value="PROTEIN SIDEKICK"/>
    <property type="match status" value="1"/>
</dbReference>
<evidence type="ECO:0000259" key="17">
    <source>
        <dbReference type="PROSITE" id="PS50853"/>
    </source>
</evidence>
<dbReference type="Ensembl" id="ENSCCRT00000008730.2">
    <property type="protein sequence ID" value="ENSCCRP00000007955.2"/>
    <property type="gene ID" value="ENSCCRG00000003375.2"/>
</dbReference>
<evidence type="ECO:0000256" key="10">
    <source>
        <dbReference type="ARBA" id="ARBA00023157"/>
    </source>
</evidence>
<dbReference type="InterPro" id="IPR007110">
    <property type="entry name" value="Ig-like_dom"/>
</dbReference>
<dbReference type="SUPFAM" id="SSF49265">
    <property type="entry name" value="Fibronectin type III"/>
    <property type="match status" value="2"/>
</dbReference>
<keyword evidence="4 14" id="KW-0812">Transmembrane</keyword>
<dbReference type="GO" id="GO:0030424">
    <property type="term" value="C:axon"/>
    <property type="evidence" value="ECO:0007669"/>
    <property type="project" value="TreeGrafter"/>
</dbReference>
<evidence type="ECO:0000313" key="18">
    <source>
        <dbReference type="Ensembl" id="ENSCCRP00000007955.2"/>
    </source>
</evidence>
<sequence length="1156" mass="131604">AEMKDLKCWRILAILTILQQTWISAMEIPPDVRQPPMIFKESPQDYIVDPVDPIIVECEATGNPPPVFTWTRNGVYLNVARDPQVSMRWRSGTLEIFFWGRPDDYEGVYQCTATNEFGSALSSYINLRVSKARTWLKEYLEPVSVVVGLPLILPCNPPVGPPKPDTYWLNSTMAPIRQDRRVSKAENGDLYFSSIVADDALTNYVCVARFPFTNTIQQKPPLILQVLTGLCDNYYFFILLWDYSLTRMAAHTAPKFLKPKGTASTAIAMLGEELILECFAAGVPTPFIKWTKDWEEMSMTGKKLENFNKTLRVKNVSMDDGGDYICTASNRMGSLDHVITVRVKSVPFWVEKPESLVLSRDDGGSIVCSADGIPRPQIQWLVNGEPISDAPKSPGRQVSGDTLTFRAVVPDSAAVFQCNASNQYGYIMANAFLAVMDMKPRLLGPRDELIKTTEGNHTHLDCPYFGSPKPDLRWSKGGLGTLEGSRHRILPNGTLEIRNTKLQDQGSYVCVASNVIGRDEKEVQLEVKEPIKIVRAPHNTVVIRGSLARFDCKIKFDSTLDVTVTWLKDKKFLILGRRMTKDEDSLSIADVYRRDEGVYTCRVKSELEEVTASAKLTVMDRPDPPSDLEISDPSERSVRLTWVPGLSNHNPIKEYLVQYTEDLLADYWLLPSGWKNLSSYPGSLNSVILQLTPFVEYRFRVIAVNGIGPSKPSWPSEYYQTGGAVPDAIPKNIQGMGSGVFRNNMEISWEPLEYREWNGPKLGYMVWWRRRDSREEWKNYTTYWWCSYIIYDTDTFTPYEIKVQAVNFFGYGPESPVVIGYSGEDRKFTSTSLNSTLTLWLVSQVYYWRESSRLPWHTVSRRIKTKSFKANGPRLSGTLTGLVPYSNYRMYIVVANNRFEGPPSNTIEFQTPEGVPSIPRSFRIMHRHYDTIYLDWEEPAEPNGILTGYILKYQTLNVTLGDRIQVEYIPPNITYFSLRRFDRYTRYKFSLAAQTEVGVGEAFTEESPHFTTEEYTRDQVDIVTQGWFIGLMCAVALLVLIMLIVFFIKRSRGGKYPVRDKRDFALEPLDDRENGTFDYSEEESRQGRSQGAIEHIGRRTNSDDSLMEYGEGEEIEFNEDGSFIGEYTGVSKRNMDRSPYHDSSEPTSPVAIYSFA</sequence>
<dbReference type="InterPro" id="IPR036179">
    <property type="entry name" value="Ig-like_dom_sf"/>
</dbReference>
<dbReference type="GO" id="GO:0098632">
    <property type="term" value="F:cell-cell adhesion mediator activity"/>
    <property type="evidence" value="ECO:0007669"/>
    <property type="project" value="TreeGrafter"/>
</dbReference>
<feature type="domain" description="Ig-like" evidence="16">
    <location>
        <begin position="347"/>
        <end position="434"/>
    </location>
</feature>
<dbReference type="InterPro" id="IPR003598">
    <property type="entry name" value="Ig_sub2"/>
</dbReference>
<reference evidence="18" key="2">
    <citation type="submission" date="2025-09" db="UniProtKB">
        <authorList>
            <consortium name="Ensembl"/>
        </authorList>
    </citation>
    <scope>IDENTIFICATION</scope>
</reference>
<evidence type="ECO:0000256" key="11">
    <source>
        <dbReference type="ARBA" id="ARBA00023180"/>
    </source>
</evidence>
<keyword evidence="10" id="KW-1015">Disulfide bond</keyword>
<feature type="domain" description="Ig-like" evidence="16">
    <location>
        <begin position="530"/>
        <end position="617"/>
    </location>
</feature>
<dbReference type="Proteomes" id="UP001108240">
    <property type="component" value="Unplaced"/>
</dbReference>
<dbReference type="PROSITE" id="PS50835">
    <property type="entry name" value="IG_LIKE"/>
    <property type="match status" value="5"/>
</dbReference>
<dbReference type="FunFam" id="2.60.40.10:FF:000057">
    <property type="entry name" value="neural cell adhesion molecule L1"/>
    <property type="match status" value="1"/>
</dbReference>
<feature type="compositionally biased region" description="Basic and acidic residues" evidence="13">
    <location>
        <begin position="1135"/>
        <end position="1144"/>
    </location>
</feature>
<feature type="domain" description="Ig-like" evidence="16">
    <location>
        <begin position="30"/>
        <end position="130"/>
    </location>
</feature>
<proteinExistence type="inferred from homology"/>
<dbReference type="SMART" id="SM00409">
    <property type="entry name" value="IG"/>
    <property type="match status" value="6"/>
</dbReference>
<feature type="chain" id="PRO_5039943657" description="Neurofascin" evidence="15">
    <location>
        <begin position="26"/>
        <end position="1156"/>
    </location>
</feature>
<evidence type="ECO:0000256" key="4">
    <source>
        <dbReference type="ARBA" id="ARBA00022692"/>
    </source>
</evidence>
<dbReference type="SMART" id="SM00408">
    <property type="entry name" value="IGc2"/>
    <property type="match status" value="5"/>
</dbReference>
<protein>
    <recommendedName>
        <fullName evidence="20">Neurofascin</fullName>
    </recommendedName>
</protein>
<dbReference type="Pfam" id="PF13882">
    <property type="entry name" value="Bravo_FIGEY"/>
    <property type="match status" value="1"/>
</dbReference>
<dbReference type="InterPro" id="IPR036116">
    <property type="entry name" value="FN3_sf"/>
</dbReference>
<evidence type="ECO:0000259" key="16">
    <source>
        <dbReference type="PROSITE" id="PS50835"/>
    </source>
</evidence>
<name>A0A8C0YDG3_CYPCA</name>
<dbReference type="InterPro" id="IPR026966">
    <property type="entry name" value="Neurofascin/L1/NrCAM_C"/>
</dbReference>
<evidence type="ECO:0000313" key="19">
    <source>
        <dbReference type="Proteomes" id="UP001108240"/>
    </source>
</evidence>
<feature type="domain" description="Fibronectin type-III" evidence="17">
    <location>
        <begin position="918"/>
        <end position="1015"/>
    </location>
</feature>
<dbReference type="GeneTree" id="ENSGT00940000157024"/>
<keyword evidence="5 15" id="KW-0732">Signal</keyword>
<evidence type="ECO:0000256" key="12">
    <source>
        <dbReference type="ARBA" id="ARBA00023319"/>
    </source>
</evidence>
<dbReference type="InterPro" id="IPR013098">
    <property type="entry name" value="Ig_I-set"/>
</dbReference>
<keyword evidence="19" id="KW-1185">Reference proteome</keyword>
<dbReference type="AlphaFoldDB" id="A0A8C0YDG3"/>
<keyword evidence="11" id="KW-0325">Glycoprotein</keyword>
<dbReference type="GO" id="GO:0007411">
    <property type="term" value="P:axon guidance"/>
    <property type="evidence" value="ECO:0007669"/>
    <property type="project" value="TreeGrafter"/>
</dbReference>
<evidence type="ECO:0000256" key="7">
    <source>
        <dbReference type="ARBA" id="ARBA00022889"/>
    </source>
</evidence>
<keyword evidence="9 14" id="KW-0472">Membrane</keyword>
<keyword evidence="6" id="KW-0677">Repeat</keyword>
<keyword evidence="12" id="KW-0393">Immunoglobulin domain</keyword>
<dbReference type="SMART" id="SM00060">
    <property type="entry name" value="FN3"/>
    <property type="match status" value="4"/>
</dbReference>
<comment type="similarity">
    <text evidence="2">Belongs to the immunoglobulin superfamily. L1/neurofascin/NgCAM family.</text>
</comment>
<evidence type="ECO:0000256" key="3">
    <source>
        <dbReference type="ARBA" id="ARBA00022475"/>
    </source>
</evidence>
<dbReference type="Pfam" id="PF13927">
    <property type="entry name" value="Ig_3"/>
    <property type="match status" value="3"/>
</dbReference>
<evidence type="ECO:0000256" key="2">
    <source>
        <dbReference type="ARBA" id="ARBA00008588"/>
    </source>
</evidence>
<dbReference type="Gene3D" id="2.60.40.10">
    <property type="entry name" value="Immunoglobulins"/>
    <property type="match status" value="10"/>
</dbReference>
<feature type="transmembrane region" description="Helical" evidence="14">
    <location>
        <begin position="1027"/>
        <end position="1048"/>
    </location>
</feature>
<feature type="domain" description="Ig-like" evidence="16">
    <location>
        <begin position="440"/>
        <end position="528"/>
    </location>
</feature>
<dbReference type="InterPro" id="IPR003599">
    <property type="entry name" value="Ig_sub"/>
</dbReference>
<feature type="domain" description="Fibronectin type-III" evidence="17">
    <location>
        <begin position="624"/>
        <end position="724"/>
    </location>
</feature>
<evidence type="ECO:0000256" key="13">
    <source>
        <dbReference type="SAM" id="MobiDB-lite"/>
    </source>
</evidence>
<evidence type="ECO:0000256" key="1">
    <source>
        <dbReference type="ARBA" id="ARBA00004251"/>
    </source>
</evidence>
<dbReference type="GO" id="GO:0005886">
    <property type="term" value="C:plasma membrane"/>
    <property type="evidence" value="ECO:0007669"/>
    <property type="project" value="UniProtKB-SubCell"/>
</dbReference>
<dbReference type="PANTHER" id="PTHR44170:SF12">
    <property type="entry name" value="NEUROFASCIN"/>
    <property type="match status" value="1"/>
</dbReference>
<evidence type="ECO:0000256" key="6">
    <source>
        <dbReference type="ARBA" id="ARBA00022737"/>
    </source>
</evidence>
<accession>A0A8C0YDG3</accession>
<feature type="signal peptide" evidence="15">
    <location>
        <begin position="1"/>
        <end position="25"/>
    </location>
</feature>